<dbReference type="PROSITE" id="PS51257">
    <property type="entry name" value="PROKAR_LIPOPROTEIN"/>
    <property type="match status" value="1"/>
</dbReference>
<dbReference type="EMBL" id="JADWYR010000002">
    <property type="protein sequence ID" value="MBG9377936.1"/>
    <property type="molecule type" value="Genomic_DNA"/>
</dbReference>
<organism evidence="2 3">
    <name type="scientific">Panacibacter microcysteis</name>
    <dbReference type="NCBI Taxonomy" id="2793269"/>
    <lineage>
        <taxon>Bacteria</taxon>
        <taxon>Pseudomonadati</taxon>
        <taxon>Bacteroidota</taxon>
        <taxon>Chitinophagia</taxon>
        <taxon>Chitinophagales</taxon>
        <taxon>Chitinophagaceae</taxon>
        <taxon>Panacibacter</taxon>
    </lineage>
</organism>
<feature type="chain" id="PRO_5036909357" evidence="1">
    <location>
        <begin position="22"/>
        <end position="259"/>
    </location>
</feature>
<sequence length="259" mass="29181">MKNFRTLLAALCFVTTFIACKKEAAPPREAVVASVAASEAVTGDRWWADYIAFRGYPRSRRFADHFFVANGYARLYTDTVAIYPSNYYSTVFRLRVPASRNINADSITFEAHVKNPSNSSQYIPFHGRDIGLKIIGETDSALINNVTPDSIRSDAHDYAIMQIGSNRIDNVTQLQYLFEDWGTLIIQTFNNGVVAYRDDQYLRGLPYAGQPLLGRLKELSVSFKGSGYIDWVKLYNSATGELIMSEDFNIDGQSSVVWY</sequence>
<protein>
    <submittedName>
        <fullName evidence="2">Uncharacterized protein</fullName>
    </submittedName>
</protein>
<evidence type="ECO:0000313" key="3">
    <source>
        <dbReference type="Proteomes" id="UP000628448"/>
    </source>
</evidence>
<reference evidence="2" key="1">
    <citation type="submission" date="2020-11" db="EMBL/GenBank/DDBJ databases">
        <title>Bacterial whole genome sequence for Panacibacter sp. DH6.</title>
        <authorList>
            <person name="Le V."/>
            <person name="Ko S."/>
            <person name="Ahn C.-Y."/>
            <person name="Oh H.-M."/>
        </authorList>
    </citation>
    <scope>NUCLEOTIDE SEQUENCE</scope>
    <source>
        <strain evidence="2">DH6</strain>
    </source>
</reference>
<feature type="signal peptide" evidence="1">
    <location>
        <begin position="1"/>
        <end position="21"/>
    </location>
</feature>
<dbReference type="AlphaFoldDB" id="A0A931GYY8"/>
<proteinExistence type="predicted"/>
<dbReference type="Proteomes" id="UP000628448">
    <property type="component" value="Unassembled WGS sequence"/>
</dbReference>
<accession>A0A931GYY8</accession>
<keyword evidence="3" id="KW-1185">Reference proteome</keyword>
<keyword evidence="1" id="KW-0732">Signal</keyword>
<dbReference type="RefSeq" id="WP_196991997.1">
    <property type="nucleotide sequence ID" value="NZ_JADWYR010000002.1"/>
</dbReference>
<comment type="caution">
    <text evidence="2">The sequence shown here is derived from an EMBL/GenBank/DDBJ whole genome shotgun (WGS) entry which is preliminary data.</text>
</comment>
<gene>
    <name evidence="2" type="ORF">I5907_16980</name>
</gene>
<name>A0A931GYY8_9BACT</name>
<evidence type="ECO:0000313" key="2">
    <source>
        <dbReference type="EMBL" id="MBG9377936.1"/>
    </source>
</evidence>
<evidence type="ECO:0000256" key="1">
    <source>
        <dbReference type="SAM" id="SignalP"/>
    </source>
</evidence>